<sequence length="952" mass="108963">MTTTGIALHPGSALKEPKLKDFAFQECLWVTGGGSRKAESGLRFRRKFQEIKKQAEKLDFGEKVVTVEKVKGWSEALKDVARMKGKVSQNQCDGHEAKFIEEIVGEINRMLVGNHPRVADHQELGKNMKFLKRELVYLSAQEDDINRQITSAEHRPWKRRKTEVEVWLRDVQLLKDDVQRLDQEIDGERNFFSCLRLGKRITEKIQEVEKLREKGRAFNDLLVDEFPTGKLSMPLTEDFVDSTEARNVERVWDCLMNNEDRRIAVFGMGGVGKTTIMKHIHNRPLEEMGMFDSVFWVTVSKPFNITNLQSDIAKELNFSLLDDKDVTRRAKQLQAVLCRWKRYVLIIDDLWEVFLLEGVGIPKPTGSNGCKLVLTTRLLEVCRGMRCKTVKVELLKEEEALTLFLRKAVENVTVLAPEVKDIATQIAKKCACLPLAIVTVAGSLQGLEGTREWRNALAELISSTKDANDRESEVFEQLKFSYSRLGNEMLQNCFLYVSLYPEDHNILVEELIDYWIAEELIAVMNSVEQQFDKGHAILAKLTNSSLLESAIDKNGHHCVRIHDLIRDMALNITTISPRFMVKAGQRIDSAANEHWSEDLERISFMHNWIIELPITPPVCPRLTTLLLNSNSLKEIPDSFFTYMHCLEVLDFSSNYALVSLPESISNLENLRALILVDCRTLMYVPSLKKLKALKVLTLTYSKIEKVPEGIDELVYLTKLDLSNNIDLEMFPSCELRRLSKLRFLRMDGTKIDMSVEDLLCLRELKVVGVHFHNVQELTRYTTSQHCQGLEKYRLTVGERIGHYAFKMNGNEVCIFSESQPLESGVFDQPLLPANIEFFHLVGFNNVINLSAISSLKDARNLRRCHVSSGNGLESIFSLSSFSEDYQIFLGTVEELQLDLLPSYRVLFDGISPPHNISLNLKKLLFWRCHIMKNIFPVQFLQNLPNLKTLSSI</sequence>
<gene>
    <name evidence="1" type="ORF">Vadar_031309</name>
</gene>
<keyword evidence="2" id="KW-1185">Reference proteome</keyword>
<evidence type="ECO:0000313" key="2">
    <source>
        <dbReference type="Proteomes" id="UP000828048"/>
    </source>
</evidence>
<proteinExistence type="predicted"/>
<reference evidence="1 2" key="1">
    <citation type="journal article" date="2021" name="Hortic Res">
        <title>High-quality reference genome and annotation aids understanding of berry development for evergreen blueberry (Vaccinium darrowii).</title>
        <authorList>
            <person name="Yu J."/>
            <person name="Hulse-Kemp A.M."/>
            <person name="Babiker E."/>
            <person name="Staton M."/>
        </authorList>
    </citation>
    <scope>NUCLEOTIDE SEQUENCE [LARGE SCALE GENOMIC DNA]</scope>
    <source>
        <strain evidence="2">cv. NJ 8807/NJ 8810</strain>
        <tissue evidence="1">Young leaf</tissue>
    </source>
</reference>
<dbReference type="EMBL" id="CM037152">
    <property type="protein sequence ID" value="KAH7835940.1"/>
    <property type="molecule type" value="Genomic_DNA"/>
</dbReference>
<dbReference type="Proteomes" id="UP000828048">
    <property type="component" value="Chromosome 2"/>
</dbReference>
<comment type="caution">
    <text evidence="1">The sequence shown here is derived from an EMBL/GenBank/DDBJ whole genome shotgun (WGS) entry which is preliminary data.</text>
</comment>
<name>A0ACB7X5Y7_9ERIC</name>
<organism evidence="1 2">
    <name type="scientific">Vaccinium darrowii</name>
    <dbReference type="NCBI Taxonomy" id="229202"/>
    <lineage>
        <taxon>Eukaryota</taxon>
        <taxon>Viridiplantae</taxon>
        <taxon>Streptophyta</taxon>
        <taxon>Embryophyta</taxon>
        <taxon>Tracheophyta</taxon>
        <taxon>Spermatophyta</taxon>
        <taxon>Magnoliopsida</taxon>
        <taxon>eudicotyledons</taxon>
        <taxon>Gunneridae</taxon>
        <taxon>Pentapetalae</taxon>
        <taxon>asterids</taxon>
        <taxon>Ericales</taxon>
        <taxon>Ericaceae</taxon>
        <taxon>Vaccinioideae</taxon>
        <taxon>Vaccinieae</taxon>
        <taxon>Vaccinium</taxon>
    </lineage>
</organism>
<evidence type="ECO:0000313" key="1">
    <source>
        <dbReference type="EMBL" id="KAH7835940.1"/>
    </source>
</evidence>
<accession>A0ACB7X5Y7</accession>
<protein>
    <submittedName>
        <fullName evidence="1">Uncharacterized protein</fullName>
    </submittedName>
</protein>